<reference evidence="2 3" key="1">
    <citation type="submission" date="2019-10" db="EMBL/GenBank/DDBJ databases">
        <authorList>
            <person name="Blom J."/>
        </authorList>
    </citation>
    <scope>NUCLEOTIDE SEQUENCE [LARGE SCALE GENOMIC DNA]</scope>
    <source>
        <strain evidence="2 3">ES3154-GLU</strain>
    </source>
</reference>
<accession>A0A6I8MAW3</accession>
<feature type="domain" description="DUF306" evidence="1">
    <location>
        <begin position="148"/>
        <end position="227"/>
    </location>
</feature>
<organism evidence="2 3">
    <name type="scientific">Oceanivirga miroungae</name>
    <dbReference type="NCBI Taxonomy" id="1130046"/>
    <lineage>
        <taxon>Bacteria</taxon>
        <taxon>Fusobacteriati</taxon>
        <taxon>Fusobacteriota</taxon>
        <taxon>Fusobacteriia</taxon>
        <taxon>Fusobacteriales</taxon>
        <taxon>Leptotrichiaceae</taxon>
        <taxon>Oceanivirga</taxon>
    </lineage>
</organism>
<gene>
    <name evidence="2" type="ORF">OMES3154_01170</name>
</gene>
<dbReference type="InterPro" id="IPR038670">
    <property type="entry name" value="HslJ-like_sf"/>
</dbReference>
<sequence>MKKIFKSFLLLLLFTSCYRINEINERLLLHRIQYDNSTKDTLENNVTLEFENNRAFGKSFVNIYSTNYFLGNISSIDFKDLSSTRMAGSPYENELESKFFSILRGNRRFRRTNKNEFEIYNDKNEILSFINITNKTDLDKRTFVLESDKRFSISFEEDNVYGTLPVNSYFGRYTIKNNIIQLKDIATTLMASNDLDMKMENIYLEYLNKPYVVSLYKDKLIIFDNNKTYLFIEKKDN</sequence>
<evidence type="ECO:0000259" key="1">
    <source>
        <dbReference type="Pfam" id="PF03724"/>
    </source>
</evidence>
<keyword evidence="3" id="KW-1185">Reference proteome</keyword>
<dbReference type="AlphaFoldDB" id="A0A6I8MAW3"/>
<evidence type="ECO:0000313" key="3">
    <source>
        <dbReference type="Proteomes" id="UP000419017"/>
    </source>
</evidence>
<dbReference type="PROSITE" id="PS51257">
    <property type="entry name" value="PROKAR_LIPOPROTEIN"/>
    <property type="match status" value="1"/>
</dbReference>
<feature type="domain" description="DUF306" evidence="1">
    <location>
        <begin position="41"/>
        <end position="126"/>
    </location>
</feature>
<dbReference type="EMBL" id="CABWIB010000001">
    <property type="protein sequence ID" value="VWL85884.1"/>
    <property type="molecule type" value="Genomic_DNA"/>
</dbReference>
<evidence type="ECO:0000313" key="2">
    <source>
        <dbReference type="EMBL" id="VWL85884.1"/>
    </source>
</evidence>
<dbReference type="PANTHER" id="PTHR35535:SF1">
    <property type="entry name" value="HEAT SHOCK PROTEIN HSLJ"/>
    <property type="match status" value="1"/>
</dbReference>
<dbReference type="RefSeq" id="WP_197271525.1">
    <property type="nucleotide sequence ID" value="NZ_CABWIB010000001.1"/>
</dbReference>
<proteinExistence type="predicted"/>
<dbReference type="InterPro" id="IPR005184">
    <property type="entry name" value="DUF306_Meta_HslJ"/>
</dbReference>
<dbReference type="InterPro" id="IPR053147">
    <property type="entry name" value="Hsp_HslJ-like"/>
</dbReference>
<dbReference type="Gene3D" id="2.40.128.270">
    <property type="match status" value="2"/>
</dbReference>
<dbReference type="Pfam" id="PF03724">
    <property type="entry name" value="META"/>
    <property type="match status" value="2"/>
</dbReference>
<dbReference type="PANTHER" id="PTHR35535">
    <property type="entry name" value="HEAT SHOCK PROTEIN HSLJ"/>
    <property type="match status" value="1"/>
</dbReference>
<protein>
    <recommendedName>
        <fullName evidence="1">DUF306 domain-containing protein</fullName>
    </recommendedName>
</protein>
<dbReference type="Proteomes" id="UP000419017">
    <property type="component" value="Unassembled WGS sequence"/>
</dbReference>
<name>A0A6I8MAW3_9FUSO</name>